<evidence type="ECO:0000313" key="3">
    <source>
        <dbReference type="Proteomes" id="UP000283269"/>
    </source>
</evidence>
<sequence>MSAITAAKSAPKVIPPSSPFGELLRRSRFAAYDPAIRQTYSAPPSYAQRGNWGLKRPIANRSKRGSIVLRKFEEHAQYIEWDRADHQVKVVKAVEEMNTAPGIVPQTSWFIGLGQAATSAETGFDSDFCPGESSQFVRYRDERYADEAGPHNAPGKKLEAQVDWSGILPSAVNLDTLGQGGKGAYGAKTPLPSVLARRADDALLQPNINAMTPIEFKKYVESLRKLRPQFIQYVREQLQKDQDKGKNHQRRSPINPKDLSDEALILQLGQEARAKYLHMAFLGRHTEDHMYKSESQIEDPEKAAAMANRPSPIRQQPHKLGGLMYAMPTALESFFSVKPQPGLVLQDTSASAHNTDTEGSYLAAFGPMTVNLPKRNAGTAVMPLYSPFSSSPNPGLQGPRMPDPERPGKTIIDSSRSEEKMRVYSIQVEETPTVVGEDATNRPLSQTRLRASVVVESAMTQMFRQNPHTPGSREYNALLPQGSRISTSVGMYPQSRKRIYDKKLSNIRGRLPGAGGETKPISGERSTAATLRSLKDLLGPNSGKKPSYRAANVTEPEPTAAEDK</sequence>
<dbReference type="Proteomes" id="UP000283269">
    <property type="component" value="Unassembled WGS sequence"/>
</dbReference>
<feature type="region of interest" description="Disordered" evidence="1">
    <location>
        <begin position="239"/>
        <end position="258"/>
    </location>
</feature>
<comment type="caution">
    <text evidence="2">The sequence shown here is derived from an EMBL/GenBank/DDBJ whole genome shotgun (WGS) entry which is preliminary data.</text>
</comment>
<organism evidence="2 3">
    <name type="scientific">Psilocybe cyanescens</name>
    <dbReference type="NCBI Taxonomy" id="93625"/>
    <lineage>
        <taxon>Eukaryota</taxon>
        <taxon>Fungi</taxon>
        <taxon>Dikarya</taxon>
        <taxon>Basidiomycota</taxon>
        <taxon>Agaricomycotina</taxon>
        <taxon>Agaricomycetes</taxon>
        <taxon>Agaricomycetidae</taxon>
        <taxon>Agaricales</taxon>
        <taxon>Agaricineae</taxon>
        <taxon>Strophariaceae</taxon>
        <taxon>Psilocybe</taxon>
    </lineage>
</organism>
<dbReference type="STRING" id="93625.A0A409X813"/>
<evidence type="ECO:0000313" key="2">
    <source>
        <dbReference type="EMBL" id="PPQ86928.1"/>
    </source>
</evidence>
<reference evidence="2 3" key="1">
    <citation type="journal article" date="2018" name="Evol. Lett.">
        <title>Horizontal gene cluster transfer increased hallucinogenic mushroom diversity.</title>
        <authorList>
            <person name="Reynolds H.T."/>
            <person name="Vijayakumar V."/>
            <person name="Gluck-Thaler E."/>
            <person name="Korotkin H.B."/>
            <person name="Matheny P.B."/>
            <person name="Slot J.C."/>
        </authorList>
    </citation>
    <scope>NUCLEOTIDE SEQUENCE [LARGE SCALE GENOMIC DNA]</scope>
    <source>
        <strain evidence="2 3">2631</strain>
    </source>
</reference>
<feature type="region of interest" description="Disordered" evidence="1">
    <location>
        <begin position="388"/>
        <end position="411"/>
    </location>
</feature>
<dbReference type="OrthoDB" id="2735536at2759"/>
<protein>
    <submittedName>
        <fullName evidence="2">Uncharacterized protein</fullName>
    </submittedName>
</protein>
<proteinExistence type="predicted"/>
<dbReference type="InParanoid" id="A0A409X813"/>
<evidence type="ECO:0000256" key="1">
    <source>
        <dbReference type="SAM" id="MobiDB-lite"/>
    </source>
</evidence>
<dbReference type="PANTHER" id="PTHR28058">
    <property type="entry name" value="37S RIBOSOMAL PROTEIN MRP51, MITOCHONDRIAL"/>
    <property type="match status" value="1"/>
</dbReference>
<gene>
    <name evidence="2" type="ORF">CVT25_009815</name>
</gene>
<name>A0A409X813_PSICY</name>
<dbReference type="PANTHER" id="PTHR28058:SF1">
    <property type="entry name" value="SMALL RIBOSOMAL SUBUNIT PROTEIN BS1M"/>
    <property type="match status" value="1"/>
</dbReference>
<dbReference type="EMBL" id="NHYD01002409">
    <property type="protein sequence ID" value="PPQ86928.1"/>
    <property type="molecule type" value="Genomic_DNA"/>
</dbReference>
<keyword evidence="3" id="KW-1185">Reference proteome</keyword>
<accession>A0A409X813</accession>
<dbReference type="InterPro" id="IPR016712">
    <property type="entry name" value="Rbsml_bS1m-like"/>
</dbReference>
<dbReference type="AlphaFoldDB" id="A0A409X813"/>
<feature type="region of interest" description="Disordered" evidence="1">
    <location>
        <begin position="535"/>
        <end position="564"/>
    </location>
</feature>